<dbReference type="RefSeq" id="WP_310470443.1">
    <property type="nucleotide sequence ID" value="NZ_CP136522.1"/>
</dbReference>
<feature type="signal peptide" evidence="1">
    <location>
        <begin position="1"/>
        <end position="21"/>
    </location>
</feature>
<reference evidence="2 3" key="1">
    <citation type="submission" date="2023-10" db="EMBL/GenBank/DDBJ databases">
        <title>Complete genome sequence of Shewanella sp. DAU334.</title>
        <authorList>
            <person name="Lee Y.-S."/>
            <person name="Jeong H.-R."/>
            <person name="Hwang E.-J."/>
            <person name="Choi Y.-L."/>
            <person name="Kim G.-D."/>
        </authorList>
    </citation>
    <scope>NUCLEOTIDE SEQUENCE [LARGE SCALE GENOMIC DNA]</scope>
    <source>
        <strain evidence="2 3">DAU334</strain>
    </source>
</reference>
<accession>A0ABZ0K0T8</accession>
<feature type="chain" id="PRO_5045427393" description="Ion channel protein Tsx" evidence="1">
    <location>
        <begin position="22"/>
        <end position="246"/>
    </location>
</feature>
<dbReference type="Proteomes" id="UP001529491">
    <property type="component" value="Chromosome"/>
</dbReference>
<proteinExistence type="predicted"/>
<keyword evidence="3" id="KW-1185">Reference proteome</keyword>
<sequence length="246" mass="27249">MKKTALMIGLMGALVVPTASAAMLAVEAGLMDWSDTSEAYFGESKSENEYIAIKGATGNAFGDVFAMVKLEDVTDSDLMGSEINIIGQINIGDSDFNWYGQVFNKTKPVWTETNTTLGFSHDKTWDNGLYTQVAVAAHIVTSDYAHFGFNANGFNGGYVYLGASKSFSALNQDFTVDWWQEHFFGRDDDYLIVSGDTEDFGFNGRATLRWHIGNGMSAAVSYRYAQNNLGKEGWHNAMFYSMQYNF</sequence>
<dbReference type="EMBL" id="CP136522">
    <property type="protein sequence ID" value="WOT06173.1"/>
    <property type="molecule type" value="Genomic_DNA"/>
</dbReference>
<keyword evidence="1" id="KW-0732">Signal</keyword>
<organism evidence="2 3">
    <name type="scientific">Shewanella youngdeokensis</name>
    <dbReference type="NCBI Taxonomy" id="2999068"/>
    <lineage>
        <taxon>Bacteria</taxon>
        <taxon>Pseudomonadati</taxon>
        <taxon>Pseudomonadota</taxon>
        <taxon>Gammaproteobacteria</taxon>
        <taxon>Alteromonadales</taxon>
        <taxon>Shewanellaceae</taxon>
        <taxon>Shewanella</taxon>
    </lineage>
</organism>
<protein>
    <recommendedName>
        <fullName evidence="4">Ion channel protein Tsx</fullName>
    </recommendedName>
</protein>
<evidence type="ECO:0000313" key="2">
    <source>
        <dbReference type="EMBL" id="WOT06173.1"/>
    </source>
</evidence>
<name>A0ABZ0K0T8_9GAMM</name>
<gene>
    <name evidence="2" type="ORF">RGE70_05035</name>
</gene>
<evidence type="ECO:0000256" key="1">
    <source>
        <dbReference type="SAM" id="SignalP"/>
    </source>
</evidence>
<evidence type="ECO:0000313" key="3">
    <source>
        <dbReference type="Proteomes" id="UP001529491"/>
    </source>
</evidence>
<evidence type="ECO:0008006" key="4">
    <source>
        <dbReference type="Google" id="ProtNLM"/>
    </source>
</evidence>